<keyword evidence="5" id="KW-1185">Reference proteome</keyword>
<feature type="domain" description="HMG box" evidence="3">
    <location>
        <begin position="50"/>
        <end position="104"/>
    </location>
</feature>
<comment type="caution">
    <text evidence="4">The sequence shown here is derived from an EMBL/GenBank/DDBJ whole genome shotgun (WGS) entry which is preliminary data.</text>
</comment>
<proteinExistence type="predicted"/>
<feature type="compositionally biased region" description="Basic and acidic residues" evidence="2">
    <location>
        <begin position="23"/>
        <end position="40"/>
    </location>
</feature>
<organism evidence="4 5">
    <name type="scientific">Tetrapyrgos nigripes</name>
    <dbReference type="NCBI Taxonomy" id="182062"/>
    <lineage>
        <taxon>Eukaryota</taxon>
        <taxon>Fungi</taxon>
        <taxon>Dikarya</taxon>
        <taxon>Basidiomycota</taxon>
        <taxon>Agaricomycotina</taxon>
        <taxon>Agaricomycetes</taxon>
        <taxon>Agaricomycetidae</taxon>
        <taxon>Agaricales</taxon>
        <taxon>Marasmiineae</taxon>
        <taxon>Marasmiaceae</taxon>
        <taxon>Tetrapyrgos</taxon>
    </lineage>
</organism>
<name>A0A8H5LW54_9AGAR</name>
<dbReference type="InterPro" id="IPR036910">
    <property type="entry name" value="HMG_box_dom_sf"/>
</dbReference>
<feature type="region of interest" description="Disordered" evidence="2">
    <location>
        <begin position="122"/>
        <end position="155"/>
    </location>
</feature>
<dbReference type="AlphaFoldDB" id="A0A8H5LW54"/>
<dbReference type="GO" id="GO:0003677">
    <property type="term" value="F:DNA binding"/>
    <property type="evidence" value="ECO:0007669"/>
    <property type="project" value="UniProtKB-UniRule"/>
</dbReference>
<dbReference type="OrthoDB" id="1919336at2759"/>
<dbReference type="Gene3D" id="1.10.30.10">
    <property type="entry name" value="High mobility group box domain"/>
    <property type="match status" value="1"/>
</dbReference>
<gene>
    <name evidence="4" type="ORF">D9758_004932</name>
</gene>
<dbReference type="SUPFAM" id="SSF47095">
    <property type="entry name" value="HMG-box"/>
    <property type="match status" value="1"/>
</dbReference>
<dbReference type="SMART" id="SM00398">
    <property type="entry name" value="HMG"/>
    <property type="match status" value="1"/>
</dbReference>
<evidence type="ECO:0000313" key="4">
    <source>
        <dbReference type="EMBL" id="KAF5372215.1"/>
    </source>
</evidence>
<accession>A0A8H5LW54</accession>
<dbReference type="GO" id="GO:0005634">
    <property type="term" value="C:nucleus"/>
    <property type="evidence" value="ECO:0007669"/>
    <property type="project" value="UniProtKB-UniRule"/>
</dbReference>
<dbReference type="InterPro" id="IPR009071">
    <property type="entry name" value="HMG_box_dom"/>
</dbReference>
<evidence type="ECO:0000259" key="3">
    <source>
        <dbReference type="PROSITE" id="PS50118"/>
    </source>
</evidence>
<dbReference type="EMBL" id="JAACJM010000006">
    <property type="protein sequence ID" value="KAF5372215.1"/>
    <property type="molecule type" value="Genomic_DNA"/>
</dbReference>
<dbReference type="Pfam" id="PF00505">
    <property type="entry name" value="HMG_box"/>
    <property type="match status" value="1"/>
</dbReference>
<feature type="compositionally biased region" description="Basic and acidic residues" evidence="2">
    <location>
        <begin position="1"/>
        <end position="11"/>
    </location>
</feature>
<dbReference type="Proteomes" id="UP000559256">
    <property type="component" value="Unassembled WGS sequence"/>
</dbReference>
<feature type="region of interest" description="Disordered" evidence="2">
    <location>
        <begin position="1"/>
        <end position="43"/>
    </location>
</feature>
<evidence type="ECO:0000256" key="2">
    <source>
        <dbReference type="SAM" id="MobiDB-lite"/>
    </source>
</evidence>
<dbReference type="PROSITE" id="PS50118">
    <property type="entry name" value="HMG_BOX_2"/>
    <property type="match status" value="1"/>
</dbReference>
<protein>
    <recommendedName>
        <fullName evidence="3">HMG box domain-containing protein</fullName>
    </recommendedName>
</protein>
<sequence length="155" mass="17037">MEVNDISDHSDVPTTTKSTTTVTDDKPAETNWPRETEGSKSVEMSRILLHRKELKDKHPSLSPTDFSKIVAEEWAKMTPEQKESYIKQANNTRQTYSEAKAAYDAQLLDEAAVVNTAANDSAAAFKKPCQSKLGPISIKKPIQSPPSASGEESDN</sequence>
<evidence type="ECO:0000313" key="5">
    <source>
        <dbReference type="Proteomes" id="UP000559256"/>
    </source>
</evidence>
<keyword evidence="1" id="KW-0238">DNA-binding</keyword>
<reference evidence="4 5" key="1">
    <citation type="journal article" date="2020" name="ISME J.">
        <title>Uncovering the hidden diversity of litter-decomposition mechanisms in mushroom-forming fungi.</title>
        <authorList>
            <person name="Floudas D."/>
            <person name="Bentzer J."/>
            <person name="Ahren D."/>
            <person name="Johansson T."/>
            <person name="Persson P."/>
            <person name="Tunlid A."/>
        </authorList>
    </citation>
    <scope>NUCLEOTIDE SEQUENCE [LARGE SCALE GENOMIC DNA]</scope>
    <source>
        <strain evidence="4 5">CBS 291.85</strain>
    </source>
</reference>
<keyword evidence="1" id="KW-0539">Nucleus</keyword>
<evidence type="ECO:0000256" key="1">
    <source>
        <dbReference type="PROSITE-ProRule" id="PRU00267"/>
    </source>
</evidence>
<feature type="compositionally biased region" description="Low complexity" evidence="2">
    <location>
        <begin position="12"/>
        <end position="22"/>
    </location>
</feature>
<feature type="DNA-binding region" description="HMG box" evidence="1">
    <location>
        <begin position="50"/>
        <end position="104"/>
    </location>
</feature>
<feature type="compositionally biased region" description="Low complexity" evidence="2">
    <location>
        <begin position="135"/>
        <end position="149"/>
    </location>
</feature>